<geneLocation type="plasmid" evidence="6">
    <name>pcblh4a</name>
</geneLocation>
<feature type="domain" description="Anaphase-promoting complex subunit 4-like WD40" evidence="4">
    <location>
        <begin position="312"/>
        <end position="370"/>
    </location>
</feature>
<dbReference type="RefSeq" id="WP_107717650.1">
    <property type="nucleotide sequence ID" value="NZ_CP028472.1"/>
</dbReference>
<evidence type="ECO:0000256" key="1">
    <source>
        <dbReference type="ARBA" id="ARBA00022574"/>
    </source>
</evidence>
<protein>
    <recommendedName>
        <fullName evidence="4">Anaphase-promoting complex subunit 4-like WD40 domain-containing protein</fullName>
    </recommendedName>
</protein>
<organism evidence="5 6">
    <name type="scientific">Celeribacter baekdonensis</name>
    <dbReference type="NCBI Taxonomy" id="875171"/>
    <lineage>
        <taxon>Bacteria</taxon>
        <taxon>Pseudomonadati</taxon>
        <taxon>Pseudomonadota</taxon>
        <taxon>Alphaproteobacteria</taxon>
        <taxon>Rhodobacterales</taxon>
        <taxon>Roseobacteraceae</taxon>
        <taxon>Celeribacter</taxon>
    </lineage>
</organism>
<dbReference type="GO" id="GO:0006406">
    <property type="term" value="P:mRNA export from nucleus"/>
    <property type="evidence" value="ECO:0007669"/>
    <property type="project" value="InterPro"/>
</dbReference>
<keyword evidence="1" id="KW-0853">WD repeat</keyword>
<keyword evidence="5" id="KW-0614">Plasmid</keyword>
<dbReference type="EMBL" id="CP028472">
    <property type="protein sequence ID" value="AVW89827.1"/>
    <property type="molecule type" value="Genomic_DNA"/>
</dbReference>
<dbReference type="SUPFAM" id="SSF50978">
    <property type="entry name" value="WD40 repeat-like"/>
    <property type="match status" value="1"/>
</dbReference>
<dbReference type="InterPro" id="IPR024977">
    <property type="entry name" value="Apc4-like_WD40_dom"/>
</dbReference>
<dbReference type="PANTHER" id="PTHR22839:SF0">
    <property type="entry name" value="THO COMPLEX SUBUNIT 3"/>
    <property type="match status" value="1"/>
</dbReference>
<reference evidence="5 6" key="1">
    <citation type="submission" date="2018-03" db="EMBL/GenBank/DDBJ databases">
        <title>The Complete Genome of Celeribacter baekdonensis strain LH4, a Thiosulfate-Oxidizing Alphaproteobacterium Isolated from Gulf of Mexico Continental Slope Sediments.</title>
        <authorList>
            <person name="Flood B.E."/>
            <person name="Bailey J.V."/>
            <person name="Leprich D."/>
        </authorList>
    </citation>
    <scope>NUCLEOTIDE SEQUENCE [LARGE SCALE GENOMIC DNA]</scope>
    <source>
        <strain evidence="5 6">LH4</strain>
        <plasmid evidence="6">Plasmid pcblh4a</plasmid>
    </source>
</reference>
<proteinExistence type="inferred from homology"/>
<dbReference type="Proteomes" id="UP000241447">
    <property type="component" value="Plasmid pCBLh4a"/>
</dbReference>
<comment type="similarity">
    <text evidence="3">Belongs to the THOC3 family.</text>
</comment>
<sequence length="379" mass="40464">MTQHMPPQALSLFDLLARTWDLDQNIRQVLFNMDGTALAVVQADGRMTFIGVKDAEGPEKRIRQELDTGRMTIRAREKPLPMPLTSRDATALSDSKICPLGPQGFAFVHSEGEELWRATPRGQLLRLLPSEGADITALSALPGAARIVVGRGDQISVVSAEGGEPLSSTELTHDVRDIAVSDDGCLLACWGAGHISLIKTDGLEPVTTLPCQGQVLAMRWSPCARWLIAGCRDKSVLVVDAAAGTADRIVDFPQAVQSVDFSATSRAMVASGAFRVVGWALPELPFGDHEGDPITTGKPGLTIVDRLSVHGKRDLCAVVYSNGLVTICRVGQPEEMMLREGTGVAVTSVAWSGTGTHLALGAEDGTVSIVTFPDDMFKQ</sequence>
<evidence type="ECO:0000313" key="6">
    <source>
        <dbReference type="Proteomes" id="UP000241447"/>
    </source>
</evidence>
<keyword evidence="2" id="KW-0677">Repeat</keyword>
<evidence type="ECO:0000259" key="4">
    <source>
        <dbReference type="Pfam" id="PF12894"/>
    </source>
</evidence>
<evidence type="ECO:0000256" key="2">
    <source>
        <dbReference type="ARBA" id="ARBA00022737"/>
    </source>
</evidence>
<dbReference type="SMART" id="SM00320">
    <property type="entry name" value="WD40"/>
    <property type="match status" value="4"/>
</dbReference>
<dbReference type="AlphaFoldDB" id="A0A2R4LY63"/>
<dbReference type="Pfam" id="PF12894">
    <property type="entry name" value="ANAPC4_WD40"/>
    <property type="match status" value="1"/>
</dbReference>
<dbReference type="PANTHER" id="PTHR22839">
    <property type="entry name" value="THO COMPLEX SUBUNIT 3 THO3"/>
    <property type="match status" value="1"/>
</dbReference>
<dbReference type="InterPro" id="IPR001680">
    <property type="entry name" value="WD40_rpt"/>
</dbReference>
<dbReference type="KEGG" id="cbak:DA792_01160"/>
<name>A0A2R4LY63_9RHOB</name>
<dbReference type="InterPro" id="IPR015943">
    <property type="entry name" value="WD40/YVTN_repeat-like_dom_sf"/>
</dbReference>
<dbReference type="OrthoDB" id="8192299at2"/>
<evidence type="ECO:0000256" key="3">
    <source>
        <dbReference type="ARBA" id="ARBA00046343"/>
    </source>
</evidence>
<dbReference type="InterPro" id="IPR040132">
    <property type="entry name" value="Tex1/THOC3"/>
</dbReference>
<dbReference type="Gene3D" id="2.130.10.10">
    <property type="entry name" value="YVTN repeat-like/Quinoprotein amine dehydrogenase"/>
    <property type="match status" value="2"/>
</dbReference>
<evidence type="ECO:0000313" key="5">
    <source>
        <dbReference type="EMBL" id="AVW89827.1"/>
    </source>
</evidence>
<dbReference type="Pfam" id="PF00400">
    <property type="entry name" value="WD40"/>
    <property type="match status" value="1"/>
</dbReference>
<dbReference type="InterPro" id="IPR036322">
    <property type="entry name" value="WD40_repeat_dom_sf"/>
</dbReference>
<gene>
    <name evidence="5" type="ORF">DA792_01160</name>
</gene>
<accession>A0A2R4LY63</accession>